<dbReference type="OrthoDB" id="8255644at2"/>
<comment type="caution">
    <text evidence="1">The sequence shown here is derived from an EMBL/GenBank/DDBJ whole genome shotgun (WGS) entry which is preliminary data.</text>
</comment>
<reference evidence="1 2" key="1">
    <citation type="submission" date="2019-04" db="EMBL/GenBank/DDBJ databases">
        <title>Trinickia sp. 7GSK02, isolated from subtropical forest soil.</title>
        <authorList>
            <person name="Gao Z.-H."/>
            <person name="Qiu L.-H."/>
        </authorList>
    </citation>
    <scope>NUCLEOTIDE SEQUENCE [LARGE SCALE GENOMIC DNA]</scope>
    <source>
        <strain evidence="1 2">7GSK02</strain>
    </source>
</reference>
<dbReference type="AlphaFoldDB" id="A0A4U1IA06"/>
<evidence type="ECO:0000313" key="1">
    <source>
        <dbReference type="EMBL" id="TKC90312.1"/>
    </source>
</evidence>
<protein>
    <submittedName>
        <fullName evidence="1">Uncharacterized protein</fullName>
    </submittedName>
</protein>
<dbReference type="EMBL" id="SWJE01000004">
    <property type="protein sequence ID" value="TKC90312.1"/>
    <property type="molecule type" value="Genomic_DNA"/>
</dbReference>
<gene>
    <name evidence="1" type="ORF">FAZ69_09235</name>
</gene>
<evidence type="ECO:0000313" key="2">
    <source>
        <dbReference type="Proteomes" id="UP000305539"/>
    </source>
</evidence>
<organism evidence="1 2">
    <name type="scientific">Trinickia terrae</name>
    <dbReference type="NCBI Taxonomy" id="2571161"/>
    <lineage>
        <taxon>Bacteria</taxon>
        <taxon>Pseudomonadati</taxon>
        <taxon>Pseudomonadota</taxon>
        <taxon>Betaproteobacteria</taxon>
        <taxon>Burkholderiales</taxon>
        <taxon>Burkholderiaceae</taxon>
        <taxon>Trinickia</taxon>
    </lineage>
</organism>
<sequence>MTHPTSKRFDRAFRLSKERILYNSTDCCVGRIHNPHKAGKMRLLTTAIGLSFFLVLGLAPFRSANAQGSESGSDGIAAIKNAAAKSSCAAIYWKNHRGFAPKSYIEGMALVFARSLCHPDRPDVAVVSQAVDTTKAKTDALAAYDQKFKQLHLNNDSTGLDTFRHSYVLLLGLGMMESSGNYCEGRDVSQCFNDADSAEAGLFQTSYGVRRVSHVLNELFQHYSQDQHGCMLDEFKGNLSCKIVKSHNPKCPDATSDVVGSGAGADWQRLTKSCPAFAAEYAAVVLRTSGGLKGEFNPVRKMQADVRPECDEMFKDVQTYVQRNPQVCAALN</sequence>
<accession>A0A4U1IA06</accession>
<proteinExistence type="predicted"/>
<dbReference type="Proteomes" id="UP000305539">
    <property type="component" value="Unassembled WGS sequence"/>
</dbReference>
<keyword evidence="2" id="KW-1185">Reference proteome</keyword>
<dbReference type="RefSeq" id="WP_136893641.1">
    <property type="nucleotide sequence ID" value="NZ_SWJE01000004.1"/>
</dbReference>
<name>A0A4U1IA06_9BURK</name>